<dbReference type="InterPro" id="IPR043128">
    <property type="entry name" value="Rev_trsase/Diguanyl_cyclase"/>
</dbReference>
<dbReference type="CDD" id="cd01948">
    <property type="entry name" value="EAL"/>
    <property type="match status" value="1"/>
</dbReference>
<dbReference type="PROSITE" id="PS50883">
    <property type="entry name" value="EAL"/>
    <property type="match status" value="1"/>
</dbReference>
<evidence type="ECO:0000259" key="1">
    <source>
        <dbReference type="PROSITE" id="PS50883"/>
    </source>
</evidence>
<organism evidence="3 4">
    <name type="scientific">Enterocloster hominis</name>
    <name type="common">ex Hitch et al. 2024</name>
    <dbReference type="NCBI Taxonomy" id="1917870"/>
    <lineage>
        <taxon>Bacteria</taxon>
        <taxon>Bacillati</taxon>
        <taxon>Bacillota</taxon>
        <taxon>Clostridia</taxon>
        <taxon>Lachnospirales</taxon>
        <taxon>Lachnospiraceae</taxon>
        <taxon>Enterocloster</taxon>
    </lineage>
</organism>
<dbReference type="SUPFAM" id="SSF55073">
    <property type="entry name" value="Nucleotide cyclase"/>
    <property type="match status" value="2"/>
</dbReference>
<dbReference type="InterPro" id="IPR035919">
    <property type="entry name" value="EAL_sf"/>
</dbReference>
<dbReference type="RefSeq" id="WP_040380955.1">
    <property type="nucleotide sequence ID" value="NZ_JBBMFM010000004.1"/>
</dbReference>
<comment type="caution">
    <text evidence="3">The sequence shown here is derived from an EMBL/GenBank/DDBJ whole genome shotgun (WGS) entry which is preliminary data.</text>
</comment>
<sequence>MDRFIRRLPVCLAAVLLVLVLTAATGLGLCRSIVGLRQREAENILFYYSEKILLQMQGTMNEAGALAKTAYAMEKGQADPSDWFEHAAGPLLERDEVCITYLFEGDILAAALPKDRFGNLVGRELQDFSYIYTLAKVVKDLVVEGPVVLADDPQQQEVFLFLQPIVEKDAYLGQVAVALDRDYVLGQLGLNDLYTQGYDYELWRVEPQNGNKEVIASSRADVDFSLAQKTVFYLPTQWTLSIQPTAGWLSAAQWVSLILICMLEAAALLALSFLWCTTIQQKRALEKTGSMDKDTGLYNRKGFTAALDGWLSNGDRPVTLFYFSIEGYIQAARMIGEAEELEFLKSIPARLDDYIHNPYLAGRLDAGSYIIAVREKMEEQQREDFAKGLSLELLLQVRMDGEKNFLMARYQYACCQPGVCRGEEEISKLIHEYYRRVSQESPIRMLTEKCCQLIAGKSDVTFDEYTDIEMMELSKTFNRYRKQVEQLAYFDPVFNVGNRPKFLRDTNMLISYDKKRRFKLYCVDICSFSQYNELFSASIGDEILHEVLRRLSRPFGSYVYRINGDVFLGVSLSDESVGFFVTRLQKMFATPITVGNLSFLLQIRIVACLYPEHGETPGDLLDHIQSALRFSKESGDAVVVYSRQLDEIIRTEADILRRMKDAIREDTLEVWYQPIMQLDGGQYTAAEALVRLPDGNGGHFSAGQVISLAERNGIVEELGDYVLSRACVFMQNQGVGLGLKRIGINLSVQQLLVGNSARHLLELIHSTGVDPRRITLEITESILIQSIDRAAEVLEQLRLSGVHIALDDFGVGYSSLNYLSNLPVDVIKIDRSLTKQILTSPKQCALLKSIAEMAAINDLGVVAEGVETQEELNAIAVSGVQFIQGYYYARPMPEEKVCHFLSQQDTVG</sequence>
<dbReference type="EMBL" id="JBBMFM010000004">
    <property type="protein sequence ID" value="MEQ2423743.1"/>
    <property type="molecule type" value="Genomic_DNA"/>
</dbReference>
<dbReference type="PROSITE" id="PS50887">
    <property type="entry name" value="GGDEF"/>
    <property type="match status" value="1"/>
</dbReference>
<dbReference type="PANTHER" id="PTHR33121">
    <property type="entry name" value="CYCLIC DI-GMP PHOSPHODIESTERASE PDEF"/>
    <property type="match status" value="1"/>
</dbReference>
<keyword evidence="3" id="KW-0378">Hydrolase</keyword>
<dbReference type="InterPro" id="IPR001633">
    <property type="entry name" value="EAL_dom"/>
</dbReference>
<dbReference type="InterPro" id="IPR000160">
    <property type="entry name" value="GGDEF_dom"/>
</dbReference>
<protein>
    <submittedName>
        <fullName evidence="3">GGDEF domain-containing phosphodiesterase</fullName>
        <ecNumber evidence="3">3.1.4.52</ecNumber>
    </submittedName>
</protein>
<evidence type="ECO:0000259" key="2">
    <source>
        <dbReference type="PROSITE" id="PS50887"/>
    </source>
</evidence>
<reference evidence="3 4" key="1">
    <citation type="submission" date="2024-03" db="EMBL/GenBank/DDBJ databases">
        <title>Human intestinal bacterial collection.</title>
        <authorList>
            <person name="Pauvert C."/>
            <person name="Hitch T.C.A."/>
            <person name="Clavel T."/>
        </authorList>
    </citation>
    <scope>NUCLEOTIDE SEQUENCE [LARGE SCALE GENOMIC DNA]</scope>
    <source>
        <strain evidence="3 4">CLA-SR-H021</strain>
    </source>
</reference>
<dbReference type="SMART" id="SM00052">
    <property type="entry name" value="EAL"/>
    <property type="match status" value="1"/>
</dbReference>
<feature type="domain" description="EAL" evidence="1">
    <location>
        <begin position="652"/>
        <end position="905"/>
    </location>
</feature>
<dbReference type="Gene3D" id="3.20.20.450">
    <property type="entry name" value="EAL domain"/>
    <property type="match status" value="1"/>
</dbReference>
<dbReference type="PANTHER" id="PTHR33121:SF71">
    <property type="entry name" value="OXYGEN SENSOR PROTEIN DOSP"/>
    <property type="match status" value="1"/>
</dbReference>
<dbReference type="Pfam" id="PF00990">
    <property type="entry name" value="GGDEF"/>
    <property type="match status" value="1"/>
</dbReference>
<dbReference type="Gene3D" id="3.30.70.270">
    <property type="match status" value="2"/>
</dbReference>
<dbReference type="Proteomes" id="UP001454086">
    <property type="component" value="Unassembled WGS sequence"/>
</dbReference>
<keyword evidence="4" id="KW-1185">Reference proteome</keyword>
<dbReference type="GO" id="GO:0071111">
    <property type="term" value="F:cyclic-guanylate-specific phosphodiesterase activity"/>
    <property type="evidence" value="ECO:0007669"/>
    <property type="project" value="UniProtKB-EC"/>
</dbReference>
<name>A0ABV1D027_9FIRM</name>
<feature type="domain" description="GGDEF" evidence="2">
    <location>
        <begin position="516"/>
        <end position="644"/>
    </location>
</feature>
<dbReference type="InterPro" id="IPR029787">
    <property type="entry name" value="Nucleotide_cyclase"/>
</dbReference>
<dbReference type="SUPFAM" id="SSF141868">
    <property type="entry name" value="EAL domain-like"/>
    <property type="match status" value="1"/>
</dbReference>
<dbReference type="InterPro" id="IPR050706">
    <property type="entry name" value="Cyclic-di-GMP_PDE-like"/>
</dbReference>
<dbReference type="EC" id="3.1.4.52" evidence="3"/>
<evidence type="ECO:0000313" key="4">
    <source>
        <dbReference type="Proteomes" id="UP001454086"/>
    </source>
</evidence>
<proteinExistence type="predicted"/>
<gene>
    <name evidence="3" type="ORF">WMQ36_02035</name>
</gene>
<dbReference type="Pfam" id="PF00563">
    <property type="entry name" value="EAL"/>
    <property type="match status" value="1"/>
</dbReference>
<evidence type="ECO:0000313" key="3">
    <source>
        <dbReference type="EMBL" id="MEQ2423743.1"/>
    </source>
</evidence>
<dbReference type="SMART" id="SM00267">
    <property type="entry name" value="GGDEF"/>
    <property type="match status" value="1"/>
</dbReference>
<accession>A0ABV1D027</accession>